<organism evidence="2 3">
    <name type="scientific">Alternaria burnsii</name>
    <dbReference type="NCBI Taxonomy" id="1187904"/>
    <lineage>
        <taxon>Eukaryota</taxon>
        <taxon>Fungi</taxon>
        <taxon>Dikarya</taxon>
        <taxon>Ascomycota</taxon>
        <taxon>Pezizomycotina</taxon>
        <taxon>Dothideomycetes</taxon>
        <taxon>Pleosporomycetidae</taxon>
        <taxon>Pleosporales</taxon>
        <taxon>Pleosporineae</taxon>
        <taxon>Pleosporaceae</taxon>
        <taxon>Alternaria</taxon>
        <taxon>Alternaria sect. Alternaria</taxon>
    </lineage>
</organism>
<dbReference type="GeneID" id="62204006"/>
<sequence>IPTPIVYCFEQRGQDSLQKDRSCSLREWIGGEPRRQAAQKFVPASHPDQASHHDFHASSQEQATASQVHHLDMVADPSFGAWGALR</sequence>
<dbReference type="RefSeq" id="XP_038786517.1">
    <property type="nucleotide sequence ID" value="XM_038930828.1"/>
</dbReference>
<name>A0A8H7B6X6_9PLEO</name>
<keyword evidence="3" id="KW-1185">Reference proteome</keyword>
<gene>
    <name evidence="2" type="ORF">GT037_005781</name>
</gene>
<reference evidence="2" key="2">
    <citation type="submission" date="2020-08" db="EMBL/GenBank/DDBJ databases">
        <title>Draft Genome Sequence of Cumin Blight Pathogen Alternaria burnsii.</title>
        <authorList>
            <person name="Feng Z."/>
        </authorList>
    </citation>
    <scope>NUCLEOTIDE SEQUENCE</scope>
    <source>
        <strain evidence="2">CBS107.38</strain>
    </source>
</reference>
<dbReference type="EMBL" id="JAAABM010000007">
    <property type="protein sequence ID" value="KAF7676276.1"/>
    <property type="molecule type" value="Genomic_DNA"/>
</dbReference>
<feature type="compositionally biased region" description="Polar residues" evidence="1">
    <location>
        <begin position="57"/>
        <end position="66"/>
    </location>
</feature>
<evidence type="ECO:0000313" key="3">
    <source>
        <dbReference type="Proteomes" id="UP000596902"/>
    </source>
</evidence>
<dbReference type="AlphaFoldDB" id="A0A8H7B6X6"/>
<reference evidence="2" key="1">
    <citation type="submission" date="2020-01" db="EMBL/GenBank/DDBJ databases">
        <authorList>
            <person name="Feng Z.H.Z."/>
        </authorList>
    </citation>
    <scope>NUCLEOTIDE SEQUENCE</scope>
    <source>
        <strain evidence="2">CBS107.38</strain>
    </source>
</reference>
<feature type="non-terminal residue" evidence="2">
    <location>
        <position position="1"/>
    </location>
</feature>
<accession>A0A8H7B6X6</accession>
<protein>
    <submittedName>
        <fullName evidence="2">Uncharacterized protein</fullName>
    </submittedName>
</protein>
<feature type="region of interest" description="Disordered" evidence="1">
    <location>
        <begin position="35"/>
        <end position="66"/>
    </location>
</feature>
<dbReference type="Proteomes" id="UP000596902">
    <property type="component" value="Unassembled WGS sequence"/>
</dbReference>
<comment type="caution">
    <text evidence="2">The sequence shown here is derived from an EMBL/GenBank/DDBJ whole genome shotgun (WGS) entry which is preliminary data.</text>
</comment>
<evidence type="ECO:0000256" key="1">
    <source>
        <dbReference type="SAM" id="MobiDB-lite"/>
    </source>
</evidence>
<evidence type="ECO:0000313" key="2">
    <source>
        <dbReference type="EMBL" id="KAF7676276.1"/>
    </source>
</evidence>
<proteinExistence type="predicted"/>